<keyword evidence="1" id="KW-1185">Reference proteome</keyword>
<dbReference type="Proteomes" id="UP000515211">
    <property type="component" value="Chromosome 8"/>
</dbReference>
<reference evidence="1" key="1">
    <citation type="journal article" date="2016" name="Nat. Genet.">
        <title>The genome sequences of Arachis duranensis and Arachis ipaensis, the diploid ancestors of cultivated peanut.</title>
        <authorList>
            <person name="Bertioli D.J."/>
            <person name="Cannon S.B."/>
            <person name="Froenicke L."/>
            <person name="Huang G."/>
            <person name="Farmer A.D."/>
            <person name="Cannon E.K."/>
            <person name="Liu X."/>
            <person name="Gao D."/>
            <person name="Clevenger J."/>
            <person name="Dash S."/>
            <person name="Ren L."/>
            <person name="Moretzsohn M.C."/>
            <person name="Shirasawa K."/>
            <person name="Huang W."/>
            <person name="Vidigal B."/>
            <person name="Abernathy B."/>
            <person name="Chu Y."/>
            <person name="Niederhuth C.E."/>
            <person name="Umale P."/>
            <person name="Araujo A.C."/>
            <person name="Kozik A."/>
            <person name="Kim K.D."/>
            <person name="Burow M.D."/>
            <person name="Varshney R.K."/>
            <person name="Wang X."/>
            <person name="Zhang X."/>
            <person name="Barkley N."/>
            <person name="Guimaraes P.M."/>
            <person name="Isobe S."/>
            <person name="Guo B."/>
            <person name="Liao B."/>
            <person name="Stalker H.T."/>
            <person name="Schmitz R.J."/>
            <person name="Scheffler B.E."/>
            <person name="Leal-Bertioli S.C."/>
            <person name="Xun X."/>
            <person name="Jackson S.A."/>
            <person name="Michelmore R."/>
            <person name="Ozias-Akins P."/>
        </authorList>
    </citation>
    <scope>NUCLEOTIDE SEQUENCE [LARGE SCALE GENOMIC DNA]</scope>
    <source>
        <strain evidence="1">cv. V14167</strain>
    </source>
</reference>
<dbReference type="AlphaFoldDB" id="A0A6P4BWG9"/>
<dbReference type="RefSeq" id="XP_015936372.1">
    <property type="nucleotide sequence ID" value="XM_016080886.1"/>
</dbReference>
<accession>A0A6P4BWG9</accession>
<proteinExistence type="predicted"/>
<organism evidence="1 2">
    <name type="scientific">Arachis duranensis</name>
    <name type="common">Wild peanut</name>
    <dbReference type="NCBI Taxonomy" id="130453"/>
    <lineage>
        <taxon>Eukaryota</taxon>
        <taxon>Viridiplantae</taxon>
        <taxon>Streptophyta</taxon>
        <taxon>Embryophyta</taxon>
        <taxon>Tracheophyta</taxon>
        <taxon>Spermatophyta</taxon>
        <taxon>Magnoliopsida</taxon>
        <taxon>eudicotyledons</taxon>
        <taxon>Gunneridae</taxon>
        <taxon>Pentapetalae</taxon>
        <taxon>rosids</taxon>
        <taxon>fabids</taxon>
        <taxon>Fabales</taxon>
        <taxon>Fabaceae</taxon>
        <taxon>Papilionoideae</taxon>
        <taxon>50 kb inversion clade</taxon>
        <taxon>dalbergioids sensu lato</taxon>
        <taxon>Dalbergieae</taxon>
        <taxon>Pterocarpus clade</taxon>
        <taxon>Arachis</taxon>
    </lineage>
</organism>
<protein>
    <submittedName>
        <fullName evidence="2">Uncharacterized protein LOC107462310</fullName>
    </submittedName>
</protein>
<dbReference type="GeneID" id="107462310"/>
<dbReference type="Gene3D" id="3.60.10.10">
    <property type="entry name" value="Endonuclease/exonuclease/phosphatase"/>
    <property type="match status" value="1"/>
</dbReference>
<evidence type="ECO:0000313" key="2">
    <source>
        <dbReference type="RefSeq" id="XP_015936372.1"/>
    </source>
</evidence>
<gene>
    <name evidence="2" type="primary">LOC107462310</name>
</gene>
<dbReference type="SUPFAM" id="SSF56219">
    <property type="entry name" value="DNase I-like"/>
    <property type="match status" value="1"/>
</dbReference>
<sequence length="356" mass="41466">MGDFNEIVHIDERKGATGLSATAEDFRALINDMELVDLTLNNLKYTWFRGQSCSRIDRCLEEWIGLEDAQFLDKLKALSKPLGRWHKRHFRNIPENIKRFEDEINKVDDMVSNGVYDGTIEARRKALVRCCELWYTRKDIHWKQMSRSRHAKEMDRNTRYFHNIVSARRRNNKIESLVINGRLVRNHARIKVAIRDFYRKLFQQEVTPNISFRDGLVNRLGIEETQVLEMLPSEEEVKDAVWDCESSKTPGSDGYNMNFIKMCWDEIGVKFTKTVMTFFETAKLPIDSNITWVVLVPKFVGTKEIKENENEKCNARWGSGEDGGHGLENVSDQHLSPYWLTGHHRTVQDGKGPVAR</sequence>
<evidence type="ECO:0000313" key="1">
    <source>
        <dbReference type="Proteomes" id="UP000515211"/>
    </source>
</evidence>
<reference evidence="2" key="2">
    <citation type="submission" date="2025-08" db="UniProtKB">
        <authorList>
            <consortium name="RefSeq"/>
        </authorList>
    </citation>
    <scope>IDENTIFICATION</scope>
    <source>
        <tissue evidence="2">Whole plant</tissue>
    </source>
</reference>
<dbReference type="KEGG" id="adu:107462310"/>
<name>A0A6P4BWG9_ARADU</name>
<dbReference type="InterPro" id="IPR036691">
    <property type="entry name" value="Endo/exonu/phosph_ase_sf"/>
</dbReference>